<accession>A0A9Q1CRI9</accession>
<dbReference type="OrthoDB" id="10034966at2759"/>
<dbReference type="AlphaFoldDB" id="A0A9Q1CRI9"/>
<keyword evidence="2" id="KW-1185">Reference proteome</keyword>
<name>A0A9Q1CRI9_HOLLE</name>
<evidence type="ECO:0000313" key="2">
    <source>
        <dbReference type="Proteomes" id="UP001152320"/>
    </source>
</evidence>
<dbReference type="EMBL" id="JAIZAY010000001">
    <property type="protein sequence ID" value="KAJ8050058.1"/>
    <property type="molecule type" value="Genomic_DNA"/>
</dbReference>
<protein>
    <submittedName>
        <fullName evidence="1">Uncharacterized protein</fullName>
    </submittedName>
</protein>
<gene>
    <name evidence="1" type="ORF">HOLleu_03108</name>
</gene>
<organism evidence="1 2">
    <name type="scientific">Holothuria leucospilota</name>
    <name type="common">Black long sea cucumber</name>
    <name type="synonym">Mertensiothuria leucospilota</name>
    <dbReference type="NCBI Taxonomy" id="206669"/>
    <lineage>
        <taxon>Eukaryota</taxon>
        <taxon>Metazoa</taxon>
        <taxon>Echinodermata</taxon>
        <taxon>Eleutherozoa</taxon>
        <taxon>Echinozoa</taxon>
        <taxon>Holothuroidea</taxon>
        <taxon>Aspidochirotacea</taxon>
        <taxon>Aspidochirotida</taxon>
        <taxon>Holothuriidae</taxon>
        <taxon>Holothuria</taxon>
    </lineage>
</organism>
<evidence type="ECO:0000313" key="1">
    <source>
        <dbReference type="EMBL" id="KAJ8050058.1"/>
    </source>
</evidence>
<proteinExistence type="predicted"/>
<dbReference type="Gene3D" id="1.10.150.50">
    <property type="entry name" value="Transcription Factor, Ets-1"/>
    <property type="match status" value="1"/>
</dbReference>
<dbReference type="Proteomes" id="UP001152320">
    <property type="component" value="Chromosome 1"/>
</dbReference>
<dbReference type="InterPro" id="IPR013761">
    <property type="entry name" value="SAM/pointed_sf"/>
</dbReference>
<sequence length="502" mass="56852">MIDEESLLLLTKEEIKELITKVGPRMKLLKNLEELKNGRVTDRYENTSTALKCACNDEPAAVHIQGDDLPRCEHEQCEEGGGEIDIADRDADIDTYEDWDHLDEQELTERALMLVCKLKSSSSVSQSVVSNIVQDVTQLCGDLVGNLKESTKAFLVNHDIDTQSEAALLLFEKFEMFQNPFHGVETDYKQQQYLLASKMFIPPVAKEITGYAPRTDSATGNVLQLPTPRVFHYVSIKKVVKLVEQPGFWECVEEHRKSTDGVMRDFHDGDYCAAHHLFMTRNCLKLILYNDDVEMTNPLSPKAGSHKLGVLYYTFKDIHPCHLSTLSHFYLAALYKSSDVSEFGFDVILQPLVDELKELESVGMEIDCPSFRGIIKVGLAQVIGDNLGIHSILGFSQGVTANYFCRKCKGYRDNMRMETKLSANLNRTVEENYTQDLLADNLPLTGVRTSCLLDELESFHVTKNYAPDIMHDMLEGVCPLELKLVLCRLIENRFFDLNTLEL</sequence>
<comment type="caution">
    <text evidence="1">The sequence shown here is derived from an EMBL/GenBank/DDBJ whole genome shotgun (WGS) entry which is preliminary data.</text>
</comment>
<reference evidence="1" key="1">
    <citation type="submission" date="2021-10" db="EMBL/GenBank/DDBJ databases">
        <title>Tropical sea cucumber genome reveals ecological adaptation and Cuvierian tubules defense mechanism.</title>
        <authorList>
            <person name="Chen T."/>
        </authorList>
    </citation>
    <scope>NUCLEOTIDE SEQUENCE</scope>
    <source>
        <strain evidence="1">Nanhai2018</strain>
        <tissue evidence="1">Muscle</tissue>
    </source>
</reference>